<gene>
    <name evidence="2" type="ORF">STRCI_001109</name>
</gene>
<feature type="compositionally biased region" description="Basic and acidic residues" evidence="1">
    <location>
        <begin position="641"/>
        <end position="666"/>
    </location>
</feature>
<feature type="region of interest" description="Disordered" evidence="1">
    <location>
        <begin position="624"/>
        <end position="693"/>
    </location>
</feature>
<dbReference type="InterPro" id="IPR011749">
    <property type="entry name" value="CHP02243"/>
</dbReference>
<accession>A0ABY7K6K4</accession>
<sequence length="958" mass="103568">MTAAAASPGAGARMPVCDSERRRAAVHEQGLAGLESVTVGADRRTLTVAYFGTLPSGLDRHSFRVEGGRRVTGIEVTDVVPHGEAEEEDEEEAHCLRLTLDRCGDASVYRLVALVRGFDSRYAAKEFTFHSAPDGLDCAPAADACPPRPSGPEPTIDYLAKDYASFRRLLLDRFSLTMPEWTERHVPDLAVTLVELLAYVGDRLSYQQDAVASEAYLDTARLRTSVRRHARLVDYPMHDGCAARAFVCLETEQETVTLPGADLAFTVLPPGRRPRPAGPVVAAGELRSGGRPVFQPVGDEEIVLRRAHNRISLWTWGDGACCLPSGATTATLRDAGPDEAGPDQEEPRRVLRLSPGDVVVFEEVLGAGTGSPADADPTHRQAVRLTEVTPGFDALSRIPVLDIAWAADDALTFPFCVSTVGPDGADREVGVVRGNTVLVEHGLLNTWADGDPEELTPSAGRLALTLRGLPVSRSAPCPRPADIATAQARALARLPETVRDRLLQLRGSDTTLEEADRAFLHTLFGPRVLARVRLDDHPKYALTTLLTRFDELLEGKIRRIEALARQARSGYVLHRADIGWELDQTWGADVWPLLAPGNRALHGPACDALRPDPREALPAVRVWATAPDESSGPEAQHSRPARRETESWTPRRDLLSSGPRDRHLVGESDDDGVLTLRFGSGGAGAEPPPGRTLLAEYRTGNGRAGNVGREAICLVSSGSAELSAVTRVSNPLPATGGTDPEPVADVRIAAPREAFRRLRRAVTAEDYAALAGLRPGVQRAAATLRWTGSWYEADIALDALGSADVPRPLLEEVRQELHRFRHIGHDVVTGPAVHVPLDVALDVTVEPGHIAGHVRRDVRRELRPGRLPDGRLGFFDPDTLTFGTPVRVSRLVAAVAGLPGVRHVEVTRLGRLHAAVETTEPVPASGLLRLRPLEIARLDDDPARPENGRLTLNLRGGR</sequence>
<evidence type="ECO:0000313" key="3">
    <source>
        <dbReference type="Proteomes" id="UP001164439"/>
    </source>
</evidence>
<dbReference type="NCBIfam" id="TIGR02243">
    <property type="entry name" value="putative baseplate assembly protein"/>
    <property type="match status" value="1"/>
</dbReference>
<evidence type="ECO:0000256" key="1">
    <source>
        <dbReference type="SAM" id="MobiDB-lite"/>
    </source>
</evidence>
<reference evidence="2" key="1">
    <citation type="submission" date="2022-12" db="EMBL/GenBank/DDBJ databases">
        <authorList>
            <person name="Ruckert C."/>
            <person name="Busche T."/>
            <person name="Kalinowski J."/>
            <person name="Wittmann C."/>
        </authorList>
    </citation>
    <scope>NUCLEOTIDE SEQUENCE</scope>
    <source>
        <strain evidence="2">DSM 40467</strain>
    </source>
</reference>
<organism evidence="2 3">
    <name type="scientific">Streptomyces cinnabarinus</name>
    <dbReference type="NCBI Taxonomy" id="67287"/>
    <lineage>
        <taxon>Bacteria</taxon>
        <taxon>Bacillati</taxon>
        <taxon>Actinomycetota</taxon>
        <taxon>Actinomycetes</taxon>
        <taxon>Kitasatosporales</taxon>
        <taxon>Streptomycetaceae</taxon>
        <taxon>Streptomyces</taxon>
    </lineage>
</organism>
<keyword evidence="3" id="KW-1185">Reference proteome</keyword>
<evidence type="ECO:0000313" key="2">
    <source>
        <dbReference type="EMBL" id="WAZ20019.1"/>
    </source>
</evidence>
<dbReference type="EMBL" id="CP114413">
    <property type="protein sequence ID" value="WAZ20019.1"/>
    <property type="molecule type" value="Genomic_DNA"/>
</dbReference>
<dbReference type="RefSeq" id="WP_269657710.1">
    <property type="nucleotide sequence ID" value="NZ_CP114413.1"/>
</dbReference>
<proteinExistence type="predicted"/>
<dbReference type="Proteomes" id="UP001164439">
    <property type="component" value="Chromosome"/>
</dbReference>
<protein>
    <submittedName>
        <fullName evidence="2">Baseplate assembly protein</fullName>
    </submittedName>
</protein>
<name>A0ABY7K6K4_9ACTN</name>